<dbReference type="AlphaFoldDB" id="A0A089J0M5"/>
<protein>
    <submittedName>
        <fullName evidence="2">Uncharacterized protein</fullName>
    </submittedName>
</protein>
<dbReference type="Proteomes" id="UP000029409">
    <property type="component" value="Chromosome"/>
</dbReference>
<reference evidence="2 3" key="1">
    <citation type="submission" date="2014-08" db="EMBL/GenBank/DDBJ databases">
        <title>Comparative genomics of the Paenibacillus odorifer group.</title>
        <authorList>
            <person name="den Bakker H.C."/>
            <person name="Tsai Y.-C."/>
            <person name="Martin N."/>
            <person name="Korlach J."/>
            <person name="Wiedmann M."/>
        </authorList>
    </citation>
    <scope>NUCLEOTIDE SEQUENCE [LARGE SCALE GENOMIC DNA]</scope>
    <source>
        <strain evidence="2 3">DSM 1735</strain>
    </source>
</reference>
<evidence type="ECO:0000313" key="3">
    <source>
        <dbReference type="Proteomes" id="UP000029409"/>
    </source>
</evidence>
<evidence type="ECO:0000256" key="1">
    <source>
        <dbReference type="SAM" id="Phobius"/>
    </source>
</evidence>
<name>A0A089J0M5_PAEDU</name>
<gene>
    <name evidence="2" type="ORF">PDUR_24855</name>
</gene>
<proteinExistence type="predicted"/>
<dbReference type="STRING" id="44251.PDUR_24855"/>
<sequence length="171" mass="20276">MNKKIRLTIIIMIYLLSFLSVVYLVVNFSRSAEDYLTPVSKIEFSHKDQSLYMKDGFSEPDGDQRWSNKNYSLINVPLIEKKEYVIEANIKAYPEKDRVQAIKLTVNDQYIGEQIVNNFIDYQSYSFIVPKEYVKKINHIKFEYNFTVVDAEHNNNEVAVSYKYLIFREEE</sequence>
<dbReference type="OrthoDB" id="9862321at2"/>
<dbReference type="KEGG" id="pdu:PDUR_24855"/>
<dbReference type="RefSeq" id="WP_042208455.1">
    <property type="nucleotide sequence ID" value="NZ_CP009288.1"/>
</dbReference>
<evidence type="ECO:0000313" key="2">
    <source>
        <dbReference type="EMBL" id="AIQ14744.1"/>
    </source>
</evidence>
<feature type="transmembrane region" description="Helical" evidence="1">
    <location>
        <begin position="7"/>
        <end position="26"/>
    </location>
</feature>
<keyword evidence="1" id="KW-0812">Transmembrane</keyword>
<keyword evidence="3" id="KW-1185">Reference proteome</keyword>
<keyword evidence="1" id="KW-1133">Transmembrane helix</keyword>
<dbReference type="EMBL" id="CP009288">
    <property type="protein sequence ID" value="AIQ14744.1"/>
    <property type="molecule type" value="Genomic_DNA"/>
</dbReference>
<accession>A0A089J0M5</accession>
<organism evidence="2 3">
    <name type="scientific">Paenibacillus durus</name>
    <name type="common">Paenibacillus azotofixans</name>
    <dbReference type="NCBI Taxonomy" id="44251"/>
    <lineage>
        <taxon>Bacteria</taxon>
        <taxon>Bacillati</taxon>
        <taxon>Bacillota</taxon>
        <taxon>Bacilli</taxon>
        <taxon>Bacillales</taxon>
        <taxon>Paenibacillaceae</taxon>
        <taxon>Paenibacillus</taxon>
    </lineage>
</organism>
<keyword evidence="1" id="KW-0472">Membrane</keyword>